<dbReference type="Proteomes" id="UP001147782">
    <property type="component" value="Unassembled WGS sequence"/>
</dbReference>
<feature type="region of interest" description="Disordered" evidence="1">
    <location>
        <begin position="616"/>
        <end position="636"/>
    </location>
</feature>
<feature type="region of interest" description="Disordered" evidence="1">
    <location>
        <begin position="73"/>
        <end position="95"/>
    </location>
</feature>
<evidence type="ECO:0000256" key="1">
    <source>
        <dbReference type="SAM" id="MobiDB-lite"/>
    </source>
</evidence>
<feature type="region of interest" description="Disordered" evidence="1">
    <location>
        <begin position="235"/>
        <end position="258"/>
    </location>
</feature>
<comment type="caution">
    <text evidence="3">The sequence shown here is derived from an EMBL/GenBank/DDBJ whole genome shotgun (WGS) entry which is preliminary data.</text>
</comment>
<feature type="compositionally biased region" description="Polar residues" evidence="1">
    <location>
        <begin position="626"/>
        <end position="636"/>
    </location>
</feature>
<feature type="compositionally biased region" description="Low complexity" evidence="1">
    <location>
        <begin position="434"/>
        <end position="452"/>
    </location>
</feature>
<feature type="compositionally biased region" description="Polar residues" evidence="1">
    <location>
        <begin position="164"/>
        <end position="183"/>
    </location>
</feature>
<evidence type="ECO:0000313" key="3">
    <source>
        <dbReference type="EMBL" id="KAJ5358837.1"/>
    </source>
</evidence>
<feature type="compositionally biased region" description="Polar residues" evidence="1">
    <location>
        <begin position="73"/>
        <end position="82"/>
    </location>
</feature>
<evidence type="ECO:0000259" key="2">
    <source>
        <dbReference type="SMART" id="SM00355"/>
    </source>
</evidence>
<keyword evidence="4" id="KW-1185">Reference proteome</keyword>
<dbReference type="RefSeq" id="XP_056550123.1">
    <property type="nucleotide sequence ID" value="XM_056704163.1"/>
</dbReference>
<feature type="compositionally biased region" description="Polar residues" evidence="1">
    <location>
        <begin position="421"/>
        <end position="433"/>
    </location>
</feature>
<dbReference type="GeneID" id="81443342"/>
<dbReference type="AlphaFoldDB" id="A0A9W9REM7"/>
<dbReference type="InterPro" id="IPR013087">
    <property type="entry name" value="Znf_C2H2_type"/>
</dbReference>
<evidence type="ECO:0000313" key="4">
    <source>
        <dbReference type="Proteomes" id="UP001147782"/>
    </source>
</evidence>
<protein>
    <recommendedName>
        <fullName evidence="2">C2H2-type domain-containing protein</fullName>
    </recommendedName>
</protein>
<dbReference type="SMART" id="SM00355">
    <property type="entry name" value="ZnF_C2H2"/>
    <property type="match status" value="2"/>
</dbReference>
<reference evidence="3" key="1">
    <citation type="submission" date="2022-11" db="EMBL/GenBank/DDBJ databases">
        <authorList>
            <person name="Petersen C."/>
        </authorList>
    </citation>
    <scope>NUCLEOTIDE SEQUENCE</scope>
    <source>
        <strain evidence="3">IBT 29864</strain>
    </source>
</reference>
<name>A0A9W9REM7_9EURO</name>
<dbReference type="EMBL" id="JAPZBS010000009">
    <property type="protein sequence ID" value="KAJ5358837.1"/>
    <property type="molecule type" value="Genomic_DNA"/>
</dbReference>
<feature type="domain" description="C2H2-type" evidence="2">
    <location>
        <begin position="293"/>
        <end position="322"/>
    </location>
</feature>
<reference evidence="3" key="2">
    <citation type="journal article" date="2023" name="IMA Fungus">
        <title>Comparative genomic study of the Penicillium genus elucidates a diverse pangenome and 15 lateral gene transfer events.</title>
        <authorList>
            <person name="Petersen C."/>
            <person name="Sorensen T."/>
            <person name="Nielsen M.R."/>
            <person name="Sondergaard T.E."/>
            <person name="Sorensen J.L."/>
            <person name="Fitzpatrick D.A."/>
            <person name="Frisvad J.C."/>
            <person name="Nielsen K.L."/>
        </authorList>
    </citation>
    <scope>NUCLEOTIDE SEQUENCE</scope>
    <source>
        <strain evidence="3">IBT 29864</strain>
    </source>
</reference>
<feature type="region of interest" description="Disordered" evidence="1">
    <location>
        <begin position="373"/>
        <end position="466"/>
    </location>
</feature>
<gene>
    <name evidence="3" type="ORF">N7496_011250</name>
</gene>
<dbReference type="OrthoDB" id="4367253at2759"/>
<feature type="region of interest" description="Disordered" evidence="1">
    <location>
        <begin position="116"/>
        <end position="191"/>
    </location>
</feature>
<proteinExistence type="predicted"/>
<organism evidence="3 4">
    <name type="scientific">Penicillium cataractarum</name>
    <dbReference type="NCBI Taxonomy" id="2100454"/>
    <lineage>
        <taxon>Eukaryota</taxon>
        <taxon>Fungi</taxon>
        <taxon>Dikarya</taxon>
        <taxon>Ascomycota</taxon>
        <taxon>Pezizomycotina</taxon>
        <taxon>Eurotiomycetes</taxon>
        <taxon>Eurotiomycetidae</taxon>
        <taxon>Eurotiales</taxon>
        <taxon>Aspergillaceae</taxon>
        <taxon>Penicillium</taxon>
    </lineage>
</organism>
<sequence length="909" mass="100452">MLDFDPDLMAPGAYNLEGTSMESLPSELDDLLSLWPDHDASVDASVNAPSRYHTTPGSSQAPTLTVPTVYSASSAGDLTGQGQHKPHQDEPRVNFTRPQTDSLLFFGSIFSNPPLPSDLSPSDLPVNLNSSHDVDAAQPTVQDPSVEEKISPSSAPVRPESDFQRITTSDNVDVSSQGAQSTASDDHLRDVDNLRDEVRRVLGQSPTRQRLSQVRQGLGGLCTDLDKLLDAQQSEDGMQMAPPPRQPSANKSKTKHHSQSRVKYRCIKCGVRAATKDSFKRHVESKHHPRYDYHCHIDSCKETVENPPHRRDKLLRHYTSAHDLDAPPENIIKRNRASHLCPLRCALCRRTVQNWKDFYGCFVKHCEIKLAPPKASAHRDSHGHRKKRHRDGPDKGNFGSGADDAGFLSQVGYRHSEEVSGASNPRPSGSGDNQQGRSKQQGGSSQQSSQPQLDLPHLQDQTTPRGSRNQCKFCHHVFDTCSYCCDSPSSTPWCHACPDSQRAFAMQAGDHHAGQARGHLSQPMEVADHFWADQQALNDVSSRIPTVVAVNPSLYGAIPQGAQQLNIHLLQHAQAHGRLSGTVTQQGLFESDQFWTVRALHDVQVAGMSELKIEHSISDSKKKKAQSSNIWSDSLPPQSGPVSLNNVSFSSMCHCPCRMRSQGAYFTRTRVEIAPGRMIEMDFKMGPEARGLGHPLRTRIQVVVKMLRLRFSVAKPMTAKNQQEAHSVLKEALEAPLNCSESKAINCGESVKVADPNHIDYESDAESVADSIFSMRSRVSSWNDVTMFSPRPSSPALSSSGILKLSAPARSSSPPCRDSDDTNDDEQLLKVVEPFEEEKDLELTFDLDLLSSLNMLVPGGNLSSGLSVQDPDRIFEFFMRYMLFVIFSLAHARDCDPTPYLTKRRPPQS</sequence>
<accession>A0A9W9REM7</accession>
<feature type="domain" description="C2H2-type" evidence="2">
    <location>
        <begin position="264"/>
        <end position="287"/>
    </location>
</feature>
<feature type="compositionally biased region" description="Basic residues" evidence="1">
    <location>
        <begin position="381"/>
        <end position="390"/>
    </location>
</feature>